<dbReference type="Proteomes" id="UP000607653">
    <property type="component" value="Unassembled WGS sequence"/>
</dbReference>
<comment type="caution">
    <text evidence="1">The sequence shown here is derived from an EMBL/GenBank/DDBJ whole genome shotgun (WGS) entry which is preliminary data.</text>
</comment>
<organism evidence="1 2">
    <name type="scientific">Nelumbo nucifera</name>
    <name type="common">Sacred lotus</name>
    <dbReference type="NCBI Taxonomy" id="4432"/>
    <lineage>
        <taxon>Eukaryota</taxon>
        <taxon>Viridiplantae</taxon>
        <taxon>Streptophyta</taxon>
        <taxon>Embryophyta</taxon>
        <taxon>Tracheophyta</taxon>
        <taxon>Spermatophyta</taxon>
        <taxon>Magnoliopsida</taxon>
        <taxon>Proteales</taxon>
        <taxon>Nelumbonaceae</taxon>
        <taxon>Nelumbo</taxon>
    </lineage>
</organism>
<dbReference type="AlphaFoldDB" id="A0A822Z2B4"/>
<sequence>MVSFWQTGKAPIDPCDSMPIIGDKHRQGAIIWPFTKMMECDTKVVEHTWCWFVVWGGRDSSVAHSNDREIWPGYDIPSLKTGIRRDTSFPTPTYYGYSGKVTSGFMLEPQPNSRDLPFTNYKRPFRPSPGSKLENNSTEIFNLLRAASSFGDS</sequence>
<dbReference type="EMBL" id="DUZY01000005">
    <property type="protein sequence ID" value="DAD38653.1"/>
    <property type="molecule type" value="Genomic_DNA"/>
</dbReference>
<name>A0A822Z2B4_NELNU</name>
<evidence type="ECO:0000313" key="1">
    <source>
        <dbReference type="EMBL" id="DAD38653.1"/>
    </source>
</evidence>
<protein>
    <submittedName>
        <fullName evidence="1">Uncharacterized protein</fullName>
    </submittedName>
</protein>
<reference evidence="1 2" key="1">
    <citation type="journal article" date="2020" name="Mol. Biol. Evol.">
        <title>Distinct Expression and Methylation Patterns for Genes with Different Fates following a Single Whole-Genome Duplication in Flowering Plants.</title>
        <authorList>
            <person name="Shi T."/>
            <person name="Rahmani R.S."/>
            <person name="Gugger P.F."/>
            <person name="Wang M."/>
            <person name="Li H."/>
            <person name="Zhang Y."/>
            <person name="Li Z."/>
            <person name="Wang Q."/>
            <person name="Van de Peer Y."/>
            <person name="Marchal K."/>
            <person name="Chen J."/>
        </authorList>
    </citation>
    <scope>NUCLEOTIDE SEQUENCE [LARGE SCALE GENOMIC DNA]</scope>
    <source>
        <tissue evidence="1">Leaf</tissue>
    </source>
</reference>
<evidence type="ECO:0000313" key="2">
    <source>
        <dbReference type="Proteomes" id="UP000607653"/>
    </source>
</evidence>
<gene>
    <name evidence="1" type="ORF">HUJ06_012975</name>
</gene>
<proteinExistence type="predicted"/>
<keyword evidence="2" id="KW-1185">Reference proteome</keyword>
<accession>A0A822Z2B4</accession>